<gene>
    <name evidence="1" type="ORF">HMPREF9725_02566</name>
</gene>
<organism evidence="1">
    <name type="scientific">Treponema denticola H1-T</name>
    <dbReference type="NCBI Taxonomy" id="999431"/>
    <lineage>
        <taxon>Bacteria</taxon>
        <taxon>Pseudomonadati</taxon>
        <taxon>Spirochaetota</taxon>
        <taxon>Spirochaetia</taxon>
        <taxon>Spirochaetales</taxon>
        <taxon>Treponemataceae</taxon>
        <taxon>Treponema</taxon>
    </lineage>
</organism>
<evidence type="ECO:0000313" key="1">
    <source>
        <dbReference type="EMBL" id="EMB28136.1"/>
    </source>
</evidence>
<dbReference type="Proteomes" id="UP000011708">
    <property type="component" value="Chromosome"/>
</dbReference>
<name>M2AXQ7_TREDN</name>
<dbReference type="HOGENOM" id="CLU_1805322_0_0_12"/>
<sequence length="143" mass="16759">MTNYPQDIIAAYAERKISRGQFKNRFAEWQKKQGRDYSCKGTADKQGVYLTYRNITATIKNDTLHFKTCIDDTANTPFEFRRKVDFYKEAKKKAFERALATMNFYFDKAGEALRNSDSNGFRVNIGKAKDWALIAEERTRIWL</sequence>
<dbReference type="EMBL" id="AGDW01000025">
    <property type="protein sequence ID" value="EMB28136.1"/>
    <property type="molecule type" value="Genomic_DNA"/>
</dbReference>
<dbReference type="RefSeq" id="WP_002689747.1">
    <property type="nucleotide sequence ID" value="NZ_CM001794.1"/>
</dbReference>
<proteinExistence type="predicted"/>
<comment type="caution">
    <text evidence="1">The sequence shown here is derived from an EMBL/GenBank/DDBJ whole genome shotgun (WGS) entry which is preliminary data.</text>
</comment>
<accession>M2AXQ7</accession>
<reference evidence="1" key="1">
    <citation type="submission" date="2012-01" db="EMBL/GenBank/DDBJ databases">
        <title>The Genome Sequence of Treponema denticola H1-T.</title>
        <authorList>
            <consortium name="The Broad Institute Genome Sequencing Platform"/>
            <person name="Earl A."/>
            <person name="Ward D."/>
            <person name="Feldgarden M."/>
            <person name="Gevers D."/>
            <person name="Blanton J.M."/>
            <person name="Fenno C.J."/>
            <person name="Baranova O.V."/>
            <person name="Mathney J."/>
            <person name="Dewhirst F.E."/>
            <person name="Izard J."/>
            <person name="Young S.K."/>
            <person name="Zeng Q."/>
            <person name="Gargeya S."/>
            <person name="Fitzgerald M."/>
            <person name="Haas B."/>
            <person name="Abouelleil A."/>
            <person name="Alvarado L."/>
            <person name="Arachchi H.M."/>
            <person name="Berlin A."/>
            <person name="Chapman S.B."/>
            <person name="Gearin G."/>
            <person name="Goldberg J."/>
            <person name="Griggs A."/>
            <person name="Gujja S."/>
            <person name="Hansen M."/>
            <person name="Heiman D."/>
            <person name="Howarth C."/>
            <person name="Larimer J."/>
            <person name="Lui A."/>
            <person name="MacDonald P.J.P."/>
            <person name="McCowen C."/>
            <person name="Montmayeur A."/>
            <person name="Murphy C."/>
            <person name="Neiman D."/>
            <person name="Pearson M."/>
            <person name="Priest M."/>
            <person name="Roberts A."/>
            <person name="Saif S."/>
            <person name="Shea T."/>
            <person name="Sisk P."/>
            <person name="Stolte C."/>
            <person name="Sykes S."/>
            <person name="Wortman J."/>
            <person name="Nusbaum C."/>
            <person name="Birren B."/>
        </authorList>
    </citation>
    <scope>NUCLEOTIDE SEQUENCE [LARGE SCALE GENOMIC DNA]</scope>
    <source>
        <strain evidence="1">H1-T</strain>
    </source>
</reference>
<dbReference type="AlphaFoldDB" id="M2AXQ7"/>
<protein>
    <submittedName>
        <fullName evidence="1">Uncharacterized protein</fullName>
    </submittedName>
</protein>
<dbReference type="PATRIC" id="fig|999431.4.peg.2659"/>